<name>A0A1U7CZP6_9RHOB</name>
<feature type="chain" id="PRO_5010555898" evidence="1">
    <location>
        <begin position="20"/>
        <end position="117"/>
    </location>
</feature>
<protein>
    <submittedName>
        <fullName evidence="2">Uncharacterized protein</fullName>
    </submittedName>
</protein>
<keyword evidence="1" id="KW-0732">Signal</keyword>
<sequence length="117" mass="12088" precursor="true">MKSLALAALLAAAPVATLADTLTLAQPRAGGTLHTNTVDMSVYRTDAETDGAFEVVARYIDAGSDADAAKTLRMRLEDGDSVAFGLPGHSGTSWSFTRAGDALTVTSAPLYSQLALN</sequence>
<feature type="signal peptide" evidence="1">
    <location>
        <begin position="1"/>
        <end position="19"/>
    </location>
</feature>
<dbReference type="OrthoDB" id="7859688at2"/>
<evidence type="ECO:0000256" key="1">
    <source>
        <dbReference type="SAM" id="SignalP"/>
    </source>
</evidence>
<gene>
    <name evidence="2" type="ORF">Ga0080559_TMP581</name>
</gene>
<dbReference type="RefSeq" id="WP_076622043.1">
    <property type="nucleotide sequence ID" value="NZ_BMEW01000002.1"/>
</dbReference>
<dbReference type="AlphaFoldDB" id="A0A1U7CZP6"/>
<dbReference type="EMBL" id="CP014796">
    <property type="protein sequence ID" value="APX21377.1"/>
    <property type="molecule type" value="Genomic_DNA"/>
</dbReference>
<evidence type="ECO:0000313" key="3">
    <source>
        <dbReference type="Proteomes" id="UP000186559"/>
    </source>
</evidence>
<proteinExistence type="predicted"/>
<reference evidence="2 3" key="1">
    <citation type="submission" date="2016-03" db="EMBL/GenBank/DDBJ databases">
        <title>Deep-sea bacteria in the southern Pacific.</title>
        <authorList>
            <person name="Tang K."/>
        </authorList>
    </citation>
    <scope>NUCLEOTIDE SEQUENCE [LARGE SCALE GENOMIC DNA]</scope>
    <source>
        <strain evidence="2 3">JLT2016</strain>
    </source>
</reference>
<dbReference type="KEGG" id="tpro:Ga0080559_TMP581"/>
<evidence type="ECO:0000313" key="2">
    <source>
        <dbReference type="EMBL" id="APX21377.1"/>
    </source>
</evidence>
<keyword evidence="3" id="KW-1185">Reference proteome</keyword>
<accession>A0A1U7CZP6</accession>
<organism evidence="2 3">
    <name type="scientific">Salipiger profundus</name>
    <dbReference type="NCBI Taxonomy" id="1229727"/>
    <lineage>
        <taxon>Bacteria</taxon>
        <taxon>Pseudomonadati</taxon>
        <taxon>Pseudomonadota</taxon>
        <taxon>Alphaproteobacteria</taxon>
        <taxon>Rhodobacterales</taxon>
        <taxon>Roseobacteraceae</taxon>
        <taxon>Salipiger</taxon>
    </lineage>
</organism>
<dbReference type="Proteomes" id="UP000186559">
    <property type="component" value="Chromosome"/>
</dbReference>